<comment type="caution">
    <text evidence="2">The sequence shown here is derived from an EMBL/GenBank/DDBJ whole genome shotgun (WGS) entry which is preliminary data.</text>
</comment>
<keyword evidence="1" id="KW-0812">Transmembrane</keyword>
<accession>A0A840TJT6</accession>
<dbReference type="Proteomes" id="UP000557307">
    <property type="component" value="Unassembled WGS sequence"/>
</dbReference>
<dbReference type="EMBL" id="JACHGF010000002">
    <property type="protein sequence ID" value="MBB5283195.1"/>
    <property type="molecule type" value="Genomic_DNA"/>
</dbReference>
<evidence type="ECO:0000313" key="2">
    <source>
        <dbReference type="EMBL" id="MBB5283195.1"/>
    </source>
</evidence>
<feature type="transmembrane region" description="Helical" evidence="1">
    <location>
        <begin position="28"/>
        <end position="48"/>
    </location>
</feature>
<organism evidence="2 3">
    <name type="scientific">Rhabdobacter roseus</name>
    <dbReference type="NCBI Taxonomy" id="1655419"/>
    <lineage>
        <taxon>Bacteria</taxon>
        <taxon>Pseudomonadati</taxon>
        <taxon>Bacteroidota</taxon>
        <taxon>Cytophagia</taxon>
        <taxon>Cytophagales</taxon>
        <taxon>Cytophagaceae</taxon>
        <taxon>Rhabdobacter</taxon>
    </lineage>
</organism>
<feature type="transmembrane region" description="Helical" evidence="1">
    <location>
        <begin position="60"/>
        <end position="76"/>
    </location>
</feature>
<evidence type="ECO:0000313" key="3">
    <source>
        <dbReference type="Proteomes" id="UP000557307"/>
    </source>
</evidence>
<keyword evidence="3" id="KW-1185">Reference proteome</keyword>
<proteinExistence type="predicted"/>
<dbReference type="RefSeq" id="WP_184172378.1">
    <property type="nucleotide sequence ID" value="NZ_JACHGF010000002.1"/>
</dbReference>
<keyword evidence="1" id="KW-1133">Transmembrane helix</keyword>
<keyword evidence="1" id="KW-0472">Membrane</keyword>
<gene>
    <name evidence="2" type="ORF">HNQ92_001321</name>
</gene>
<evidence type="ECO:0000256" key="1">
    <source>
        <dbReference type="SAM" id="Phobius"/>
    </source>
</evidence>
<name>A0A840TJT6_9BACT</name>
<sequence>MASEHGLQGYEFDDYSYFIIFYRRYGEFVPIVLLSLGVYVFVVMVIKLRNCEYVPKRHKWALVLYLGAMLGLLNIPDNYHTGIVKNKHTFFRAYPSAAAPIVEQVSKGHRLTIIGSRDHWRMAIWNNEIVYVKDSDLWMV</sequence>
<protein>
    <recommendedName>
        <fullName evidence="4">SH3 domain-containing protein</fullName>
    </recommendedName>
</protein>
<evidence type="ECO:0008006" key="4">
    <source>
        <dbReference type="Google" id="ProtNLM"/>
    </source>
</evidence>
<reference evidence="2 3" key="1">
    <citation type="submission" date="2020-08" db="EMBL/GenBank/DDBJ databases">
        <title>Genomic Encyclopedia of Type Strains, Phase IV (KMG-IV): sequencing the most valuable type-strain genomes for metagenomic binning, comparative biology and taxonomic classification.</title>
        <authorList>
            <person name="Goeker M."/>
        </authorList>
    </citation>
    <scope>NUCLEOTIDE SEQUENCE [LARGE SCALE GENOMIC DNA]</scope>
    <source>
        <strain evidence="2 3">DSM 105074</strain>
    </source>
</reference>
<dbReference type="AlphaFoldDB" id="A0A840TJT6"/>